<dbReference type="SUPFAM" id="SSF46548">
    <property type="entry name" value="alpha-helical ferredoxin"/>
    <property type="match status" value="1"/>
</dbReference>
<dbReference type="PROSITE" id="PS00198">
    <property type="entry name" value="4FE4S_FER_1"/>
    <property type="match status" value="2"/>
</dbReference>
<keyword evidence="5" id="KW-0411">Iron-sulfur</keyword>
<keyword evidence="8" id="KW-1185">Reference proteome</keyword>
<evidence type="ECO:0000256" key="2">
    <source>
        <dbReference type="ARBA" id="ARBA00022723"/>
    </source>
</evidence>
<feature type="domain" description="4Fe-4S ferredoxin-type" evidence="6">
    <location>
        <begin position="54"/>
        <end position="86"/>
    </location>
</feature>
<dbReference type="Pfam" id="PF13183">
    <property type="entry name" value="Fer4_8"/>
    <property type="match status" value="1"/>
</dbReference>
<keyword evidence="4" id="KW-0408">Iron</keyword>
<dbReference type="STRING" id="596151.DesfrDRAFT_1893"/>
<dbReference type="RefSeq" id="WP_005993283.1">
    <property type="nucleotide sequence ID" value="NZ_AECZ01000010.1"/>
</dbReference>
<comment type="caution">
    <text evidence="7">The sequence shown here is derived from an EMBL/GenBank/DDBJ whole genome shotgun (WGS) entry which is preliminary data.</text>
</comment>
<evidence type="ECO:0000313" key="8">
    <source>
        <dbReference type="Proteomes" id="UP000006250"/>
    </source>
</evidence>
<evidence type="ECO:0000256" key="1">
    <source>
        <dbReference type="ARBA" id="ARBA00022485"/>
    </source>
</evidence>
<reference evidence="7 8" key="1">
    <citation type="submission" date="2010-08" db="EMBL/GenBank/DDBJ databases">
        <title>The draft genome of Desulfovibrio fructosovorans JJ.</title>
        <authorList>
            <consortium name="US DOE Joint Genome Institute (JGI-PGF)"/>
            <person name="Lucas S."/>
            <person name="Copeland A."/>
            <person name="Lapidus A."/>
            <person name="Cheng J.-F."/>
            <person name="Bruce D."/>
            <person name="Goodwin L."/>
            <person name="Pitluck S."/>
            <person name="Land M.L."/>
            <person name="Hauser L."/>
            <person name="Chang Y.-J."/>
            <person name="Jeffries C."/>
            <person name="Wall J.D."/>
            <person name="Stahl D.A."/>
            <person name="Arkin A.P."/>
            <person name="Dehal P."/>
            <person name="Stolyar S.M."/>
            <person name="Hazen T.C."/>
            <person name="Woyke T.J."/>
        </authorList>
    </citation>
    <scope>NUCLEOTIDE SEQUENCE [LARGE SCALE GENOMIC DNA]</scope>
    <source>
        <strain evidence="7 8">JJ</strain>
    </source>
</reference>
<evidence type="ECO:0000313" key="7">
    <source>
        <dbReference type="EMBL" id="EFL51454.1"/>
    </source>
</evidence>
<protein>
    <submittedName>
        <fullName evidence="7">4Fe-4S ferredoxin iron-sulfur binding domain-containing protein</fullName>
    </submittedName>
</protein>
<dbReference type="GO" id="GO:0016491">
    <property type="term" value="F:oxidoreductase activity"/>
    <property type="evidence" value="ECO:0007669"/>
    <property type="project" value="UniProtKB-KW"/>
</dbReference>
<dbReference type="EMBL" id="AECZ01000010">
    <property type="protein sequence ID" value="EFL51454.1"/>
    <property type="molecule type" value="Genomic_DNA"/>
</dbReference>
<dbReference type="PANTHER" id="PTHR43255:SF1">
    <property type="entry name" value="IRON-SULFUR-BINDING OXIDOREDUCTASE FADF-RELATED"/>
    <property type="match status" value="1"/>
</dbReference>
<dbReference type="Gene3D" id="1.10.1060.10">
    <property type="entry name" value="Alpha-helical ferredoxin"/>
    <property type="match status" value="1"/>
</dbReference>
<dbReference type="PANTHER" id="PTHR43255">
    <property type="entry name" value="IRON-SULFUR-BINDING OXIDOREDUCTASE FADF-RELATED-RELATED"/>
    <property type="match status" value="1"/>
</dbReference>
<keyword evidence="2" id="KW-0479">Metal-binding</keyword>
<evidence type="ECO:0000256" key="4">
    <source>
        <dbReference type="ARBA" id="ARBA00023004"/>
    </source>
</evidence>
<evidence type="ECO:0000256" key="3">
    <source>
        <dbReference type="ARBA" id="ARBA00023002"/>
    </source>
</evidence>
<dbReference type="GO" id="GO:0005886">
    <property type="term" value="C:plasma membrane"/>
    <property type="evidence" value="ECO:0007669"/>
    <property type="project" value="TreeGrafter"/>
</dbReference>
<sequence>MVTVNPDFVKKLEQSGKDAGAECFNCGTCAAICPLVSEHFPRKMIRYVQIGAEDLLLQNAQELWRCLHCGLCTQTCPRGANPGEVILTLKRHVVAKWRMS</sequence>
<keyword evidence="1" id="KW-0004">4Fe-4S</keyword>
<dbReference type="Proteomes" id="UP000006250">
    <property type="component" value="Unassembled WGS sequence"/>
</dbReference>
<dbReference type="OrthoDB" id="9769677at2"/>
<dbReference type="GO" id="GO:0046872">
    <property type="term" value="F:metal ion binding"/>
    <property type="evidence" value="ECO:0007669"/>
    <property type="project" value="UniProtKB-KW"/>
</dbReference>
<accession>E1JW94</accession>
<dbReference type="PROSITE" id="PS51379">
    <property type="entry name" value="4FE4S_FER_2"/>
    <property type="match status" value="2"/>
</dbReference>
<dbReference type="InterPro" id="IPR051460">
    <property type="entry name" value="HdrC_iron-sulfur_subunit"/>
</dbReference>
<keyword evidence="3" id="KW-0560">Oxidoreductase</keyword>
<dbReference type="GO" id="GO:0051539">
    <property type="term" value="F:4 iron, 4 sulfur cluster binding"/>
    <property type="evidence" value="ECO:0007669"/>
    <property type="project" value="UniProtKB-KW"/>
</dbReference>
<evidence type="ECO:0000259" key="6">
    <source>
        <dbReference type="PROSITE" id="PS51379"/>
    </source>
</evidence>
<dbReference type="InterPro" id="IPR017900">
    <property type="entry name" value="4Fe4S_Fe_S_CS"/>
</dbReference>
<dbReference type="InterPro" id="IPR009051">
    <property type="entry name" value="Helical_ferredxn"/>
</dbReference>
<gene>
    <name evidence="7" type="ORF">DesfrDRAFT_1893</name>
</gene>
<organism evidence="7 8">
    <name type="scientific">Solidesulfovibrio fructosivorans JJ]</name>
    <dbReference type="NCBI Taxonomy" id="596151"/>
    <lineage>
        <taxon>Bacteria</taxon>
        <taxon>Pseudomonadati</taxon>
        <taxon>Thermodesulfobacteriota</taxon>
        <taxon>Desulfovibrionia</taxon>
        <taxon>Desulfovibrionales</taxon>
        <taxon>Desulfovibrionaceae</taxon>
        <taxon>Solidesulfovibrio</taxon>
    </lineage>
</organism>
<name>E1JW94_SOLFR</name>
<feature type="domain" description="4Fe-4S ferredoxin-type" evidence="6">
    <location>
        <begin position="13"/>
        <end position="43"/>
    </location>
</feature>
<evidence type="ECO:0000256" key="5">
    <source>
        <dbReference type="ARBA" id="ARBA00023014"/>
    </source>
</evidence>
<proteinExistence type="predicted"/>
<dbReference type="AlphaFoldDB" id="E1JW94"/>
<dbReference type="InterPro" id="IPR017896">
    <property type="entry name" value="4Fe4S_Fe-S-bd"/>
</dbReference>
<dbReference type="eggNOG" id="COG1150">
    <property type="taxonomic scope" value="Bacteria"/>
</dbReference>